<protein>
    <submittedName>
        <fullName evidence="1">Uncharacterized protein</fullName>
    </submittedName>
</protein>
<organism evidence="1">
    <name type="scientific">Vibrio vulnificus</name>
    <dbReference type="NCBI Taxonomy" id="672"/>
    <lineage>
        <taxon>Bacteria</taxon>
        <taxon>Pseudomonadati</taxon>
        <taxon>Pseudomonadota</taxon>
        <taxon>Gammaproteobacteria</taxon>
        <taxon>Vibrionales</taxon>
        <taxon>Vibrionaceae</taxon>
        <taxon>Vibrio</taxon>
    </lineage>
</organism>
<keyword evidence="1" id="KW-0614">Plasmid</keyword>
<evidence type="ECO:0000313" key="1">
    <source>
        <dbReference type="EMBL" id="CDM12481.1"/>
    </source>
</evidence>
<reference evidence="1" key="2">
    <citation type="submission" date="2014-01" db="EMBL/GenBank/DDBJ databases">
        <authorList>
            <person name="Hammerl J."/>
        </authorList>
    </citation>
    <scope>NUCLEOTIDE SEQUENCE</scope>
    <source>
        <strain evidence="1">48/10</strain>
        <plasmid evidence="1">p48/10</plasmid>
    </source>
</reference>
<dbReference type="RefSeq" id="WP_032072003.1">
    <property type="nucleotide sequence ID" value="NC_025128.1"/>
</dbReference>
<reference evidence="1" key="1">
    <citation type="journal article" date="2014" name="Genome Announc.">
        <title>Complete Nucleotide Sequence of pVv01, a P1-Like Plasmid Prophage of Vibrio vulnificus.</title>
        <authorList>
            <person name="Hammerl J.A."/>
            <person name="Klevanskaa K."/>
            <person name="Strauch E."/>
            <person name="Hertwig S."/>
        </authorList>
    </citation>
    <scope>NUCLEOTIDE SEQUENCE</scope>
    <source>
        <strain evidence="1">48/10</strain>
    </source>
</reference>
<dbReference type="EMBL" id="HG803186">
    <property type="protein sequence ID" value="CDM12481.1"/>
    <property type="molecule type" value="Genomic_DNA"/>
</dbReference>
<dbReference type="AlphaFoldDB" id="A0AAI8ZLJ2"/>
<geneLocation type="plasmid" evidence="1">
    <name>p48/10</name>
</geneLocation>
<accession>A0AAI8ZLJ2</accession>
<name>A0AAI8ZLJ2_VIBVL</name>
<sequence length="243" mass="27138">MNALFNAKGERIPPRPSLTDEMKKEGALKAVKSGHLSRVEEDDAEQFSIDIAKHYHSGIDAYDLAKDMDNYGGWEVDSMFVDDMEQVDSYIRDVLSNAINDWARAYEPVPPFELGTELQVYSFSTNIHGGVIDGICEHTPATYLVKMHDRAEDDTSRRLISFEDAKLRALNVGDVVAPIKADYQLASGCGRYDSAVVVSVEPFVITSHAADMRWQSTVKREQFKIVGKVEGEALEACMKRLEA</sequence>
<proteinExistence type="predicted"/>